<protein>
    <submittedName>
        <fullName evidence="1">Uncharacterized protein</fullName>
    </submittedName>
</protein>
<name>A0A6J5NNM1_9CAUD</name>
<gene>
    <name evidence="1" type="ORF">UFOVP765_15</name>
</gene>
<accession>A0A6J5NNM1</accession>
<sequence>MADNPRYQRQNIQLENTQPFDFANLKETIKLSKSTEAGLNRIAEFAFKSQSEKAKKAGLEYGVANPPSLAQISEAQAQGKDIRDIFSEDYTVFGEAARAAQASSLRTDLEGQARDEFSRMMAGINTTDISQLDMSNIRSNLDAIINGHSKVLAQVGPEESLKYRQSVTVLGHAVYKSALDRIEGLVKAENIVKVDEQLKTLKSNIPTLLDAYPLFEEFDLALSLDKKTIKEMMMNIDPAKIPEYTKEMDKVIKNAIMDRIGDYALKDKTFAGTAGEAAIKISEGQAGDYTQYLRKYVPEDEWMEVVKRKTEKSVKQYGLVEAEEKLNNKLKEDVKRDLQSQYFNGQIGPEQYLKQTKANGINISPAEYEEVISGEKKTPAKERMYSNMLDKVETDILSIADIEAAAGRTITFADAQKLKEKYYRRTGDDKEANKIIIGRLDEVSLDSLMLKPEKVAQAAKANRDLKKKADAARIQGLPFNVNEEAEKSINSVLKADSTQKYTEAQSELKSITSKYNIPYSEDSYKAKDVDKMYKETIKDDKERKKMKAALRDIEAFKTFQKNNAGVN</sequence>
<organism evidence="1">
    <name type="scientific">uncultured Caudovirales phage</name>
    <dbReference type="NCBI Taxonomy" id="2100421"/>
    <lineage>
        <taxon>Viruses</taxon>
        <taxon>Duplodnaviria</taxon>
        <taxon>Heunggongvirae</taxon>
        <taxon>Uroviricota</taxon>
        <taxon>Caudoviricetes</taxon>
        <taxon>Peduoviridae</taxon>
        <taxon>Maltschvirus</taxon>
        <taxon>Maltschvirus maltsch</taxon>
    </lineage>
</organism>
<reference evidence="1" key="1">
    <citation type="submission" date="2020-04" db="EMBL/GenBank/DDBJ databases">
        <authorList>
            <person name="Chiriac C."/>
            <person name="Salcher M."/>
            <person name="Ghai R."/>
            <person name="Kavagutti S V."/>
        </authorList>
    </citation>
    <scope>NUCLEOTIDE SEQUENCE</scope>
</reference>
<evidence type="ECO:0000313" key="1">
    <source>
        <dbReference type="EMBL" id="CAB4160517.1"/>
    </source>
</evidence>
<proteinExistence type="predicted"/>
<dbReference type="EMBL" id="LR796703">
    <property type="protein sequence ID" value="CAB4160517.1"/>
    <property type="molecule type" value="Genomic_DNA"/>
</dbReference>